<keyword evidence="3 5" id="KW-0285">Flavoprotein</keyword>
<feature type="domain" description="Acyl-CoA oxidase/dehydrogenase middle" evidence="7">
    <location>
        <begin position="111"/>
        <end position="201"/>
    </location>
</feature>
<dbReference type="InterPro" id="IPR006091">
    <property type="entry name" value="Acyl-CoA_Oxase/DH_mid-dom"/>
</dbReference>
<feature type="domain" description="Acyl-CoA dehydrogenase/oxidase N-terminal" evidence="8">
    <location>
        <begin position="19"/>
        <end position="104"/>
    </location>
</feature>
<evidence type="ECO:0000256" key="4">
    <source>
        <dbReference type="ARBA" id="ARBA00022827"/>
    </source>
</evidence>
<dbReference type="Gene3D" id="2.40.110.10">
    <property type="entry name" value="Butyryl-CoA Dehydrogenase, subunit A, domain 2"/>
    <property type="match status" value="1"/>
</dbReference>
<dbReference type="GO" id="GO:0003995">
    <property type="term" value="F:acyl-CoA dehydrogenase activity"/>
    <property type="evidence" value="ECO:0007669"/>
    <property type="project" value="TreeGrafter"/>
</dbReference>
<evidence type="ECO:0000256" key="1">
    <source>
        <dbReference type="ARBA" id="ARBA00001974"/>
    </source>
</evidence>
<dbReference type="InterPro" id="IPR009075">
    <property type="entry name" value="AcylCo_DH/oxidase_C"/>
</dbReference>
<evidence type="ECO:0000259" key="7">
    <source>
        <dbReference type="Pfam" id="PF02770"/>
    </source>
</evidence>
<dbReference type="EMBL" id="NMQT01000011">
    <property type="protein sequence ID" value="OXM58512.1"/>
    <property type="molecule type" value="Genomic_DNA"/>
</dbReference>
<dbReference type="InterPro" id="IPR013786">
    <property type="entry name" value="AcylCoA_DH/ox_N"/>
</dbReference>
<gene>
    <name evidence="9" type="ORF">CFP71_02940</name>
</gene>
<dbReference type="GO" id="GO:0050660">
    <property type="term" value="F:flavin adenine dinucleotide binding"/>
    <property type="evidence" value="ECO:0007669"/>
    <property type="project" value="InterPro"/>
</dbReference>
<dbReference type="SUPFAM" id="SSF47203">
    <property type="entry name" value="Acyl-CoA dehydrogenase C-terminal domain-like"/>
    <property type="match status" value="1"/>
</dbReference>
<evidence type="ECO:0000259" key="8">
    <source>
        <dbReference type="Pfam" id="PF02771"/>
    </source>
</evidence>
<evidence type="ECO:0000313" key="9">
    <source>
        <dbReference type="EMBL" id="OXM58512.1"/>
    </source>
</evidence>
<accession>A0A229SI19</accession>
<dbReference type="InterPro" id="IPR009100">
    <property type="entry name" value="AcylCoA_DH/oxidase_NM_dom_sf"/>
</dbReference>
<evidence type="ECO:0000256" key="5">
    <source>
        <dbReference type="RuleBase" id="RU362125"/>
    </source>
</evidence>
<dbReference type="Gene3D" id="1.10.540.10">
    <property type="entry name" value="Acyl-CoA dehydrogenase/oxidase, N-terminal domain"/>
    <property type="match status" value="1"/>
</dbReference>
<dbReference type="InterPro" id="IPR046373">
    <property type="entry name" value="Acyl-CoA_Oxase/DH_mid-dom_sf"/>
</dbReference>
<dbReference type="Pfam" id="PF00441">
    <property type="entry name" value="Acyl-CoA_dh_1"/>
    <property type="match status" value="1"/>
</dbReference>
<comment type="caution">
    <text evidence="9">The sequence shown here is derived from an EMBL/GenBank/DDBJ whole genome shotgun (WGS) entry which is preliminary data.</text>
</comment>
<keyword evidence="10" id="KW-1185">Reference proteome</keyword>
<dbReference type="SUPFAM" id="SSF56645">
    <property type="entry name" value="Acyl-CoA dehydrogenase NM domain-like"/>
    <property type="match status" value="1"/>
</dbReference>
<dbReference type="Pfam" id="PF02770">
    <property type="entry name" value="Acyl-CoA_dh_M"/>
    <property type="match status" value="1"/>
</dbReference>
<dbReference type="InterPro" id="IPR037069">
    <property type="entry name" value="AcylCoA_DH/ox_N_sf"/>
</dbReference>
<protein>
    <submittedName>
        <fullName evidence="9">Acyl-CoA dehydrogenase</fullName>
    </submittedName>
</protein>
<dbReference type="Pfam" id="PF02771">
    <property type="entry name" value="Acyl-CoA_dh_N"/>
    <property type="match status" value="1"/>
</dbReference>
<dbReference type="PANTHER" id="PTHR43884">
    <property type="entry name" value="ACYL-COA DEHYDROGENASE"/>
    <property type="match status" value="1"/>
</dbReference>
<dbReference type="AlphaFoldDB" id="A0A229SI19"/>
<sequence length="377" mass="38320">MASEHETTLAGLLADAAPGQWDRAGTIPADLLATLARSGLFCAEVAAEYGGLGADAGENGELTAAAGIVCGSLRSVFTAHGMAAAAVRLFGDAGQRAHYLSLFAKTGSVAAVAFTEPGSGSDLAAMSTEITTGPDSVTVAGEKRWVTAGTYAGHLVVFGRCGDGGAAVVVPADAKGVTITATGTPLGFRAAGHAHVSLRSVELPRTALLAHSERAPLNHLAGRTLTYGRLSVAWGGVGIARSCLAAAARHAVRRLQFGRPIARHQLVARHLAELRVAEHVATLACSRASSALDAREPDAAVAVVLAKHVAAREAVNAASRAVQVLASAGVEDSGPVARAYRDAKVLELIEGTNEICELMLAEDVVRAHGGVSRGADG</sequence>
<dbReference type="RefSeq" id="WP_093932273.1">
    <property type="nucleotide sequence ID" value="NZ_NMQT01000011.1"/>
</dbReference>
<organism evidence="9 10">
    <name type="scientific">Amycolatopsis thailandensis</name>
    <dbReference type="NCBI Taxonomy" id="589330"/>
    <lineage>
        <taxon>Bacteria</taxon>
        <taxon>Bacillati</taxon>
        <taxon>Actinomycetota</taxon>
        <taxon>Actinomycetes</taxon>
        <taxon>Pseudonocardiales</taxon>
        <taxon>Pseudonocardiaceae</taxon>
        <taxon>Amycolatopsis</taxon>
    </lineage>
</organism>
<comment type="cofactor">
    <cofactor evidence="1 5">
        <name>FAD</name>
        <dbReference type="ChEBI" id="CHEBI:57692"/>
    </cofactor>
</comment>
<reference evidence="9 10" key="1">
    <citation type="submission" date="2017-07" db="EMBL/GenBank/DDBJ databases">
        <title>Amycolatopsis thailandensis Genome sequencing and assembly.</title>
        <authorList>
            <person name="Kaur N."/>
            <person name="Mayilraj S."/>
        </authorList>
    </citation>
    <scope>NUCLEOTIDE SEQUENCE [LARGE SCALE GENOMIC DNA]</scope>
    <source>
        <strain evidence="9 10">JCM 16380</strain>
    </source>
</reference>
<comment type="similarity">
    <text evidence="2 5">Belongs to the acyl-CoA dehydrogenase family.</text>
</comment>
<evidence type="ECO:0000259" key="6">
    <source>
        <dbReference type="Pfam" id="PF00441"/>
    </source>
</evidence>
<evidence type="ECO:0000256" key="2">
    <source>
        <dbReference type="ARBA" id="ARBA00009347"/>
    </source>
</evidence>
<evidence type="ECO:0000256" key="3">
    <source>
        <dbReference type="ARBA" id="ARBA00022630"/>
    </source>
</evidence>
<feature type="domain" description="Acyl-CoA dehydrogenase/oxidase C-terminal" evidence="6">
    <location>
        <begin position="221"/>
        <end position="363"/>
    </location>
</feature>
<proteinExistence type="inferred from homology"/>
<dbReference type="Gene3D" id="1.20.140.10">
    <property type="entry name" value="Butyryl-CoA Dehydrogenase, subunit A, domain 3"/>
    <property type="match status" value="1"/>
</dbReference>
<keyword evidence="4 5" id="KW-0274">FAD</keyword>
<dbReference type="OrthoDB" id="9802447at2"/>
<dbReference type="Proteomes" id="UP000215223">
    <property type="component" value="Unassembled WGS sequence"/>
</dbReference>
<keyword evidence="5" id="KW-0560">Oxidoreductase</keyword>
<dbReference type="PANTHER" id="PTHR43884:SF12">
    <property type="entry name" value="ISOVALERYL-COA DEHYDROGENASE, MITOCHONDRIAL-RELATED"/>
    <property type="match status" value="1"/>
</dbReference>
<evidence type="ECO:0000313" key="10">
    <source>
        <dbReference type="Proteomes" id="UP000215223"/>
    </source>
</evidence>
<dbReference type="CDD" id="cd00567">
    <property type="entry name" value="ACAD"/>
    <property type="match status" value="1"/>
</dbReference>
<name>A0A229SI19_9PSEU</name>
<dbReference type="InterPro" id="IPR036250">
    <property type="entry name" value="AcylCo_DH-like_C"/>
</dbReference>